<dbReference type="PANTHER" id="PTHR30086:SF20">
    <property type="entry name" value="ARGININE EXPORTER PROTEIN ARGO-RELATED"/>
    <property type="match status" value="1"/>
</dbReference>
<evidence type="ECO:0000313" key="7">
    <source>
        <dbReference type="EMBL" id="MEL0659376.1"/>
    </source>
</evidence>
<dbReference type="EMBL" id="JBAKBA010000019">
    <property type="protein sequence ID" value="MEL0659376.1"/>
    <property type="molecule type" value="Genomic_DNA"/>
</dbReference>
<evidence type="ECO:0000256" key="2">
    <source>
        <dbReference type="ARBA" id="ARBA00022475"/>
    </source>
</evidence>
<comment type="subcellular location">
    <subcellularLocation>
        <location evidence="1">Cell membrane</location>
        <topology evidence="1">Multi-pass membrane protein</topology>
    </subcellularLocation>
</comment>
<proteinExistence type="predicted"/>
<evidence type="ECO:0000256" key="3">
    <source>
        <dbReference type="ARBA" id="ARBA00022692"/>
    </source>
</evidence>
<dbReference type="InterPro" id="IPR001123">
    <property type="entry name" value="LeuE-type"/>
</dbReference>
<accession>A0ABU9HCM1</accession>
<dbReference type="Pfam" id="PF01810">
    <property type="entry name" value="LysE"/>
    <property type="match status" value="1"/>
</dbReference>
<protein>
    <submittedName>
        <fullName evidence="7">LysE/ArgO family amino acid transporter</fullName>
    </submittedName>
</protein>
<gene>
    <name evidence="7" type="ORF">V6255_09520</name>
</gene>
<evidence type="ECO:0000256" key="4">
    <source>
        <dbReference type="ARBA" id="ARBA00022989"/>
    </source>
</evidence>
<evidence type="ECO:0000256" key="5">
    <source>
        <dbReference type="ARBA" id="ARBA00023136"/>
    </source>
</evidence>
<sequence length="204" mass="22555">MFSTYFTGLTLMATLIMPIGMQNAFVLNQGIRRQHHLFVATFCSLADAIFMSVGVWGGAKVFTTFPWLLTSIGILGAIFMFYYGSLCFKSAFAGGNNLQTDDKSRSFKAIVLACCAFTILNPHVYIDTIVILGGFAANLTAEERPWFVFGGVSASFIWFFGLSLLGQKLAPILSKPKSQQIIDFVIAIMMWVIAAYLLYYVVTN</sequence>
<keyword evidence="4 6" id="KW-1133">Transmembrane helix</keyword>
<evidence type="ECO:0000313" key="8">
    <source>
        <dbReference type="Proteomes" id="UP001366060"/>
    </source>
</evidence>
<keyword evidence="8" id="KW-1185">Reference proteome</keyword>
<dbReference type="RefSeq" id="WP_341627936.1">
    <property type="nucleotide sequence ID" value="NZ_JBAKBA010000019.1"/>
</dbReference>
<dbReference type="PANTHER" id="PTHR30086">
    <property type="entry name" value="ARGININE EXPORTER PROTEIN ARGO"/>
    <property type="match status" value="1"/>
</dbReference>
<feature type="transmembrane region" description="Helical" evidence="6">
    <location>
        <begin position="109"/>
        <end position="126"/>
    </location>
</feature>
<evidence type="ECO:0000256" key="6">
    <source>
        <dbReference type="SAM" id="Phobius"/>
    </source>
</evidence>
<comment type="caution">
    <text evidence="7">The sequence shown here is derived from an EMBL/GenBank/DDBJ whole genome shotgun (WGS) entry which is preliminary data.</text>
</comment>
<organism evidence="7 8">
    <name type="scientific">Psychromonas arctica</name>
    <dbReference type="NCBI Taxonomy" id="168275"/>
    <lineage>
        <taxon>Bacteria</taxon>
        <taxon>Pseudomonadati</taxon>
        <taxon>Pseudomonadota</taxon>
        <taxon>Gammaproteobacteria</taxon>
        <taxon>Alteromonadales</taxon>
        <taxon>Psychromonadaceae</taxon>
        <taxon>Psychromonas</taxon>
    </lineage>
</organism>
<keyword evidence="5 6" id="KW-0472">Membrane</keyword>
<feature type="transmembrane region" description="Helical" evidence="6">
    <location>
        <begin position="6"/>
        <end position="25"/>
    </location>
</feature>
<evidence type="ECO:0000256" key="1">
    <source>
        <dbReference type="ARBA" id="ARBA00004651"/>
    </source>
</evidence>
<dbReference type="Proteomes" id="UP001366060">
    <property type="component" value="Unassembled WGS sequence"/>
</dbReference>
<feature type="transmembrane region" description="Helical" evidence="6">
    <location>
        <begin position="146"/>
        <end position="169"/>
    </location>
</feature>
<feature type="transmembrane region" description="Helical" evidence="6">
    <location>
        <begin position="37"/>
        <end position="59"/>
    </location>
</feature>
<reference evidence="7 8" key="1">
    <citation type="submission" date="2024-02" db="EMBL/GenBank/DDBJ databases">
        <title>Bacteria isolated from the canopy kelp, Nereocystis luetkeana.</title>
        <authorList>
            <person name="Pfister C.A."/>
            <person name="Younker I.T."/>
            <person name="Light S.H."/>
        </authorList>
    </citation>
    <scope>NUCLEOTIDE SEQUENCE [LARGE SCALE GENOMIC DNA]</scope>
    <source>
        <strain evidence="7 8">TI.2.07</strain>
    </source>
</reference>
<feature type="transmembrane region" description="Helical" evidence="6">
    <location>
        <begin position="181"/>
        <end position="202"/>
    </location>
</feature>
<keyword evidence="2" id="KW-1003">Cell membrane</keyword>
<name>A0ABU9HCM1_9GAMM</name>
<feature type="transmembrane region" description="Helical" evidence="6">
    <location>
        <begin position="65"/>
        <end position="88"/>
    </location>
</feature>
<keyword evidence="3 6" id="KW-0812">Transmembrane</keyword>